<dbReference type="Proteomes" id="UP000326565">
    <property type="component" value="Unassembled WGS sequence"/>
</dbReference>
<name>A0A5N5WMF0_9EURO</name>
<sequence>MCTDPFSWLPWFVLQRILSNLPGLSTLHSLYTASPEVAAFLHWNNDLFAEIVDAIIGNPIREKGLAPHVQDIIRLIILVWTHQRTAGPMQKPDTGILSILHYVQERCHECPPMLKAISPLAPSAVLYQVFCLMTRLRCLIHACFHSMIARCLQLQLEHLPKNIRYHTVLPVVDRSRRPQGILYTPVDTGPPTWAEEQRLLNSFLCVVLFYELRKSHVERFLVMEDGETIRAILDNNIKRFWKKIFWGCNSQAGEHGNIYPWLLSSKISENYNHYYQCYTTVMNTQMHESEIKENDLSEGSPLKGVDISVFHPYDLVFWDGVRIDSLGFPGWHALYQMWFTWSSIFTEEDWEVLLRW</sequence>
<reference evidence="1 2" key="1">
    <citation type="submission" date="2019-04" db="EMBL/GenBank/DDBJ databases">
        <title>Friends and foes A comparative genomics study of 23 Aspergillus species from section Flavi.</title>
        <authorList>
            <consortium name="DOE Joint Genome Institute"/>
            <person name="Kjaerbolling I."/>
            <person name="Vesth T."/>
            <person name="Frisvad J.C."/>
            <person name="Nybo J.L."/>
            <person name="Theobald S."/>
            <person name="Kildgaard S."/>
            <person name="Isbrandt T."/>
            <person name="Kuo A."/>
            <person name="Sato A."/>
            <person name="Lyhne E.K."/>
            <person name="Kogle M.E."/>
            <person name="Wiebenga A."/>
            <person name="Kun R.S."/>
            <person name="Lubbers R.J."/>
            <person name="Makela M.R."/>
            <person name="Barry K."/>
            <person name="Chovatia M."/>
            <person name="Clum A."/>
            <person name="Daum C."/>
            <person name="Haridas S."/>
            <person name="He G."/>
            <person name="LaButti K."/>
            <person name="Lipzen A."/>
            <person name="Mondo S."/>
            <person name="Riley R."/>
            <person name="Salamov A."/>
            <person name="Simmons B.A."/>
            <person name="Magnuson J.K."/>
            <person name="Henrissat B."/>
            <person name="Mortensen U.H."/>
            <person name="Larsen T.O."/>
            <person name="Devries R.P."/>
            <person name="Grigoriev I.V."/>
            <person name="Machida M."/>
            <person name="Baker S.E."/>
            <person name="Andersen M.R."/>
        </authorList>
    </citation>
    <scope>NUCLEOTIDE SEQUENCE [LARGE SCALE GENOMIC DNA]</scope>
    <source>
        <strain evidence="1 2">CBS 151.66</strain>
    </source>
</reference>
<gene>
    <name evidence="1" type="ORF">BDV29DRAFT_195320</name>
</gene>
<accession>A0A5N5WMF0</accession>
<dbReference type="OrthoDB" id="4358152at2759"/>
<proteinExistence type="predicted"/>
<evidence type="ECO:0000313" key="2">
    <source>
        <dbReference type="Proteomes" id="UP000326565"/>
    </source>
</evidence>
<evidence type="ECO:0000313" key="1">
    <source>
        <dbReference type="EMBL" id="KAB8068877.1"/>
    </source>
</evidence>
<protein>
    <submittedName>
        <fullName evidence="1">Uncharacterized protein</fullName>
    </submittedName>
</protein>
<dbReference type="EMBL" id="ML732368">
    <property type="protein sequence ID" value="KAB8068877.1"/>
    <property type="molecule type" value="Genomic_DNA"/>
</dbReference>
<dbReference type="AlphaFoldDB" id="A0A5N5WMF0"/>
<organism evidence="1 2">
    <name type="scientific">Aspergillus leporis</name>
    <dbReference type="NCBI Taxonomy" id="41062"/>
    <lineage>
        <taxon>Eukaryota</taxon>
        <taxon>Fungi</taxon>
        <taxon>Dikarya</taxon>
        <taxon>Ascomycota</taxon>
        <taxon>Pezizomycotina</taxon>
        <taxon>Eurotiomycetes</taxon>
        <taxon>Eurotiomycetidae</taxon>
        <taxon>Eurotiales</taxon>
        <taxon>Aspergillaceae</taxon>
        <taxon>Aspergillus</taxon>
        <taxon>Aspergillus subgen. Circumdati</taxon>
    </lineage>
</organism>
<keyword evidence="2" id="KW-1185">Reference proteome</keyword>